<evidence type="ECO:0000313" key="3">
    <source>
        <dbReference type="Proteomes" id="UP001165085"/>
    </source>
</evidence>
<dbReference type="InterPro" id="IPR018200">
    <property type="entry name" value="USP_CS"/>
</dbReference>
<dbReference type="GO" id="GO:0005634">
    <property type="term" value="C:nucleus"/>
    <property type="evidence" value="ECO:0007669"/>
    <property type="project" value="TreeGrafter"/>
</dbReference>
<dbReference type="GO" id="GO:0005829">
    <property type="term" value="C:cytosol"/>
    <property type="evidence" value="ECO:0007669"/>
    <property type="project" value="TreeGrafter"/>
</dbReference>
<dbReference type="Gene3D" id="2.30.30.140">
    <property type="match status" value="1"/>
</dbReference>
<dbReference type="GO" id="GO:0004843">
    <property type="term" value="F:cysteine-type deubiquitinase activity"/>
    <property type="evidence" value="ECO:0007669"/>
    <property type="project" value="InterPro"/>
</dbReference>
<dbReference type="PANTHER" id="PTHR24006">
    <property type="entry name" value="UBIQUITIN CARBOXYL-TERMINAL HYDROLASE"/>
    <property type="match status" value="1"/>
</dbReference>
<dbReference type="Gene3D" id="3.90.70.10">
    <property type="entry name" value="Cysteine proteinases"/>
    <property type="match status" value="2"/>
</dbReference>
<dbReference type="PROSITE" id="PS50235">
    <property type="entry name" value="USP_3"/>
    <property type="match status" value="1"/>
</dbReference>
<dbReference type="Pfam" id="PF00443">
    <property type="entry name" value="UCH"/>
    <property type="match status" value="1"/>
</dbReference>
<evidence type="ECO:0000313" key="2">
    <source>
        <dbReference type="EMBL" id="GMI01540.1"/>
    </source>
</evidence>
<dbReference type="AlphaFoldDB" id="A0A9W7F2T8"/>
<accession>A0A9W7F2T8</accession>
<dbReference type="Proteomes" id="UP001165085">
    <property type="component" value="Unassembled WGS sequence"/>
</dbReference>
<comment type="caution">
    <text evidence="2">The sequence shown here is derived from an EMBL/GenBank/DDBJ whole genome shotgun (WGS) entry which is preliminary data.</text>
</comment>
<dbReference type="GO" id="GO:0016579">
    <property type="term" value="P:protein deubiquitination"/>
    <property type="evidence" value="ECO:0007669"/>
    <property type="project" value="InterPro"/>
</dbReference>
<dbReference type="InterPro" id="IPR050164">
    <property type="entry name" value="Peptidase_C19"/>
</dbReference>
<dbReference type="CDD" id="cd02257">
    <property type="entry name" value="Peptidase_C19"/>
    <property type="match status" value="1"/>
</dbReference>
<gene>
    <name evidence="2" type="ORF">TrST_g13473</name>
</gene>
<evidence type="ECO:0000259" key="1">
    <source>
        <dbReference type="PROSITE" id="PS50235"/>
    </source>
</evidence>
<sequence>MSALTDLESVENLYKTHDYDGLLRKLTESEEYKNQMIAALEALDVPPTSALPPPPAGIVNHGNTCYLSTILVALLYASPPLLSCLLSPSFSSAKEGSQSSLVETVSELAFAPTPVDATAFFRSFVDAFDASRLGDAFNTYLKFMDLFPAADRSWLFEGTMHHAKSSSEKPFTFISLPLSSSSSLDDSLTKALADAERSIKSPPKSLLTFHLKRFTFCPTMKQKIKDTGNFSIPDTVALTEAAAYTLTSFIAHTGEAEGGHFVACVKRNDSWFHFDDENVSSLEEPKRAELLSTCSYMLFYTRPVDSSVDSGIDGGVDVGNNRPTVPLHLQAHINKRVNKYRRTQLAKSDEKFREFLVNLFALRINSVEKFQLDGNALVGRKVDVKWTSGFFRGVITKFDSELTKFHVKYEDGAEKAYKLHKKDFRFILD</sequence>
<dbReference type="OrthoDB" id="289038at2759"/>
<organism evidence="2 3">
    <name type="scientific">Triparma strigata</name>
    <dbReference type="NCBI Taxonomy" id="1606541"/>
    <lineage>
        <taxon>Eukaryota</taxon>
        <taxon>Sar</taxon>
        <taxon>Stramenopiles</taxon>
        <taxon>Ochrophyta</taxon>
        <taxon>Bolidophyceae</taxon>
        <taxon>Parmales</taxon>
        <taxon>Triparmaceae</taxon>
        <taxon>Triparma</taxon>
    </lineage>
</organism>
<dbReference type="SUPFAM" id="SSF54001">
    <property type="entry name" value="Cysteine proteinases"/>
    <property type="match status" value="1"/>
</dbReference>
<dbReference type="InterPro" id="IPR001394">
    <property type="entry name" value="Peptidase_C19_UCH"/>
</dbReference>
<proteinExistence type="predicted"/>
<reference evidence="3" key="1">
    <citation type="journal article" date="2023" name="Commun. Biol.">
        <title>Genome analysis of Parmales, the sister group of diatoms, reveals the evolutionary specialization of diatoms from phago-mixotrophs to photoautotrophs.</title>
        <authorList>
            <person name="Ban H."/>
            <person name="Sato S."/>
            <person name="Yoshikawa S."/>
            <person name="Yamada K."/>
            <person name="Nakamura Y."/>
            <person name="Ichinomiya M."/>
            <person name="Sato N."/>
            <person name="Blanc-Mathieu R."/>
            <person name="Endo H."/>
            <person name="Kuwata A."/>
            <person name="Ogata H."/>
        </authorList>
    </citation>
    <scope>NUCLEOTIDE SEQUENCE [LARGE SCALE GENOMIC DNA]</scope>
    <source>
        <strain evidence="3">NIES 3701</strain>
    </source>
</reference>
<keyword evidence="3" id="KW-1185">Reference proteome</keyword>
<dbReference type="PROSITE" id="PS00973">
    <property type="entry name" value="USP_2"/>
    <property type="match status" value="1"/>
</dbReference>
<dbReference type="InterPro" id="IPR028889">
    <property type="entry name" value="USP"/>
</dbReference>
<name>A0A9W7F2T8_9STRA</name>
<feature type="domain" description="USP" evidence="1">
    <location>
        <begin position="56"/>
        <end position="303"/>
    </location>
</feature>
<dbReference type="InterPro" id="IPR038765">
    <property type="entry name" value="Papain-like_cys_pep_sf"/>
</dbReference>
<dbReference type="EMBL" id="BRXY01000581">
    <property type="protein sequence ID" value="GMI01540.1"/>
    <property type="molecule type" value="Genomic_DNA"/>
</dbReference>
<protein>
    <recommendedName>
        <fullName evidence="1">USP domain-containing protein</fullName>
    </recommendedName>
</protein>